<comment type="caution">
    <text evidence="6">The sequence shown here is derived from an EMBL/GenBank/DDBJ whole genome shotgun (WGS) entry which is preliminary data.</text>
</comment>
<dbReference type="Proteomes" id="UP000236654">
    <property type="component" value="Unassembled WGS sequence"/>
</dbReference>
<dbReference type="InterPro" id="IPR006665">
    <property type="entry name" value="OmpA-like"/>
</dbReference>
<proteinExistence type="predicted"/>
<protein>
    <recommendedName>
        <fullName evidence="5">OmpA-like domain-containing protein</fullName>
    </recommendedName>
</protein>
<dbReference type="SUPFAM" id="SSF103088">
    <property type="entry name" value="OmpA-like"/>
    <property type="match status" value="1"/>
</dbReference>
<dbReference type="Gene3D" id="3.30.1330.60">
    <property type="entry name" value="OmpA-like domain"/>
    <property type="match status" value="1"/>
</dbReference>
<evidence type="ECO:0000259" key="5">
    <source>
        <dbReference type="PROSITE" id="PS51123"/>
    </source>
</evidence>
<evidence type="ECO:0000313" key="6">
    <source>
        <dbReference type="EMBL" id="PKR80167.1"/>
    </source>
</evidence>
<sequence>MKILIPIFTVLYFSIGLNAQLKQKNADQYFELEQYYKAAPIYEELSNKGIKKNNVNWKNIRKAAQAFSYLNKNNKSAEFYEMLNQNNQLVEQDYLDYILVLRQLKRYPRAAEITKKGHKNHPKNKLLSTWQEELSTLLSLYNDLSNNTVDETNLNSGKGDFSPVFYKKGIVFCSKSIQKGFLVGKTGWDNTNFIRLFYATKPDSSSKQRPELMKDKFFSRLHNGPIAFDSTGTQMMITKNVRNKTDKTAYLALFSSTKNEDGEWSDLEPFPYNEETHNVGHASFSNNQKGIYFTSDKPGGFGGTDIYYSEKVNGKWTTPINLGPKINTALDEMFPYMNNQNTLYFSSNGHFGLGGLDIFKIQLNEEQQKVTNLGYPINSSADDFGIIEFNDKSGGYFSSNRTDYIDRIYQWSGEKEFDQFYAYQLSGSVFNATTKEAIEGADISIKMFSEQESHRSKNDGAYHSNLLDSMSYGDKIKVALEVNKPGFIPQTINIDIQLDKKENLVYDFHLKPFDIGSDLSKVLQLNPIYYDVDKATLRKESKIELDKVAKILNENPEMMIELGSHTDCRQTYTYNMELSKRRAISAAEYLKTKIVNPQRIIPIGYGELKLINDCACEGDITSDCSDEEHQENRRTDFIIVKN</sequence>
<dbReference type="EMBL" id="PJNI01000012">
    <property type="protein sequence ID" value="PKR80167.1"/>
    <property type="molecule type" value="Genomic_DNA"/>
</dbReference>
<evidence type="ECO:0000256" key="1">
    <source>
        <dbReference type="ARBA" id="ARBA00004442"/>
    </source>
</evidence>
<dbReference type="PROSITE" id="PS51123">
    <property type="entry name" value="OMPA_2"/>
    <property type="match status" value="1"/>
</dbReference>
<dbReference type="InterPro" id="IPR050330">
    <property type="entry name" value="Bact_OuterMem_StrucFunc"/>
</dbReference>
<feature type="domain" description="OmpA-like" evidence="5">
    <location>
        <begin position="517"/>
        <end position="642"/>
    </location>
</feature>
<accession>A0A2I0R0S0</accession>
<reference evidence="6 7" key="1">
    <citation type="submission" date="2017-12" db="EMBL/GenBank/DDBJ databases">
        <title>The draft genome sequence of Brumimicrobium saltpan LHR20.</title>
        <authorList>
            <person name="Do Z.-J."/>
            <person name="Luo H.-R."/>
        </authorList>
    </citation>
    <scope>NUCLEOTIDE SEQUENCE [LARGE SCALE GENOMIC DNA]</scope>
    <source>
        <strain evidence="6 7">LHR20</strain>
    </source>
</reference>
<keyword evidence="7" id="KW-1185">Reference proteome</keyword>
<keyword evidence="2 4" id="KW-0472">Membrane</keyword>
<comment type="subcellular location">
    <subcellularLocation>
        <location evidence="1">Cell outer membrane</location>
    </subcellularLocation>
</comment>
<dbReference type="SUPFAM" id="SSF82171">
    <property type="entry name" value="DPP6 N-terminal domain-like"/>
    <property type="match status" value="1"/>
</dbReference>
<evidence type="ECO:0000256" key="2">
    <source>
        <dbReference type="ARBA" id="ARBA00023136"/>
    </source>
</evidence>
<dbReference type="Pfam" id="PF00691">
    <property type="entry name" value="OmpA"/>
    <property type="match status" value="1"/>
</dbReference>
<organism evidence="6 7">
    <name type="scientific">Brumimicrobium salinarum</name>
    <dbReference type="NCBI Taxonomy" id="2058658"/>
    <lineage>
        <taxon>Bacteria</taxon>
        <taxon>Pseudomonadati</taxon>
        <taxon>Bacteroidota</taxon>
        <taxon>Flavobacteriia</taxon>
        <taxon>Flavobacteriales</taxon>
        <taxon>Crocinitomicaceae</taxon>
        <taxon>Brumimicrobium</taxon>
    </lineage>
</organism>
<evidence type="ECO:0000313" key="7">
    <source>
        <dbReference type="Proteomes" id="UP000236654"/>
    </source>
</evidence>
<dbReference type="GO" id="GO:0009279">
    <property type="term" value="C:cell outer membrane"/>
    <property type="evidence" value="ECO:0007669"/>
    <property type="project" value="UniProtKB-SubCell"/>
</dbReference>
<dbReference type="PANTHER" id="PTHR30329">
    <property type="entry name" value="STATOR ELEMENT OF FLAGELLAR MOTOR COMPLEX"/>
    <property type="match status" value="1"/>
</dbReference>
<keyword evidence="3" id="KW-0998">Cell outer membrane</keyword>
<dbReference type="OrthoDB" id="9809364at2"/>
<evidence type="ECO:0000256" key="3">
    <source>
        <dbReference type="ARBA" id="ARBA00023237"/>
    </source>
</evidence>
<dbReference type="SUPFAM" id="SSF49464">
    <property type="entry name" value="Carboxypeptidase regulatory domain-like"/>
    <property type="match status" value="1"/>
</dbReference>
<dbReference type="Gene3D" id="2.60.40.1120">
    <property type="entry name" value="Carboxypeptidase-like, regulatory domain"/>
    <property type="match status" value="1"/>
</dbReference>
<dbReference type="InterPro" id="IPR036737">
    <property type="entry name" value="OmpA-like_sf"/>
</dbReference>
<dbReference type="InterPro" id="IPR008969">
    <property type="entry name" value="CarboxyPept-like_regulatory"/>
</dbReference>
<name>A0A2I0R0S0_9FLAO</name>
<dbReference type="InterPro" id="IPR006664">
    <property type="entry name" value="OMP_bac"/>
</dbReference>
<gene>
    <name evidence="6" type="ORF">CW751_10905</name>
</gene>
<dbReference type="InterPro" id="IPR011659">
    <property type="entry name" value="WD40"/>
</dbReference>
<dbReference type="AlphaFoldDB" id="A0A2I0R0S0"/>
<evidence type="ECO:0000256" key="4">
    <source>
        <dbReference type="PROSITE-ProRule" id="PRU00473"/>
    </source>
</evidence>
<dbReference type="Pfam" id="PF07676">
    <property type="entry name" value="PD40"/>
    <property type="match status" value="1"/>
</dbReference>
<dbReference type="PANTHER" id="PTHR30329:SF21">
    <property type="entry name" value="LIPOPROTEIN YIAD-RELATED"/>
    <property type="match status" value="1"/>
</dbReference>
<dbReference type="PRINTS" id="PR01021">
    <property type="entry name" value="OMPADOMAIN"/>
</dbReference>
<dbReference type="CDD" id="cd07185">
    <property type="entry name" value="OmpA_C-like"/>
    <property type="match status" value="1"/>
</dbReference>
<dbReference type="RefSeq" id="WP_101335068.1">
    <property type="nucleotide sequence ID" value="NZ_PJNI01000012.1"/>
</dbReference>